<protein>
    <submittedName>
        <fullName evidence="5">Glycosyl transferase</fullName>
    </submittedName>
</protein>
<dbReference type="EMBL" id="ML119755">
    <property type="protein sequence ID" value="RPA75884.1"/>
    <property type="molecule type" value="Genomic_DNA"/>
</dbReference>
<evidence type="ECO:0000313" key="5">
    <source>
        <dbReference type="EMBL" id="RPA75884.1"/>
    </source>
</evidence>
<dbReference type="GO" id="GO:0016020">
    <property type="term" value="C:membrane"/>
    <property type="evidence" value="ECO:0007669"/>
    <property type="project" value="InterPro"/>
</dbReference>
<gene>
    <name evidence="5" type="ORF">BJ508DRAFT_214128</name>
</gene>
<comment type="similarity">
    <text evidence="1">Belongs to the glycosyltransferase 15 family.</text>
</comment>
<dbReference type="PANTHER" id="PTHR31121">
    <property type="entry name" value="ALPHA-1,2 MANNOSYLTRANSFERASE KTR1"/>
    <property type="match status" value="1"/>
</dbReference>
<evidence type="ECO:0000256" key="3">
    <source>
        <dbReference type="ARBA" id="ARBA00022679"/>
    </source>
</evidence>
<dbReference type="FunFam" id="3.90.550.10:FF:000051">
    <property type="entry name" value="Alpha-1,2-mannosyltransferase (Ktr4)"/>
    <property type="match status" value="1"/>
</dbReference>
<dbReference type="SUPFAM" id="SSF53448">
    <property type="entry name" value="Nucleotide-diphospho-sugar transferases"/>
    <property type="match status" value="1"/>
</dbReference>
<dbReference type="GO" id="GO:0005794">
    <property type="term" value="C:Golgi apparatus"/>
    <property type="evidence" value="ECO:0007669"/>
    <property type="project" value="TreeGrafter"/>
</dbReference>
<dbReference type="OrthoDB" id="439943at2759"/>
<dbReference type="Proteomes" id="UP000275078">
    <property type="component" value="Unassembled WGS sequence"/>
</dbReference>
<evidence type="ECO:0000256" key="2">
    <source>
        <dbReference type="ARBA" id="ARBA00022676"/>
    </source>
</evidence>
<sequence length="404" mass="47739">MFDFRGGGGGGPAFHFDEDSYDPAPAIEPGVIAGNYTGEEFRNFKYFIPNKFHPQVGSEKATLIVLVRNRELQDTLSTMKQIENGFNRKFHYPYTFLNDEPFTEEFIKLTTLMASSRTEYALIPQFDWSTPDWIDQGKFMETRQRMASHGVIYGESEPYRKMCRFNSGFFWRQKVTMKYDWYWRMEPATHFYCDLPYDPFAYLKEHNKIYGFVQSLPEYLETVETLWPTTQQFIKDNPAFLHPNASLHFVSNNEKYQRLHELFQKVDYNLCHFWSNFEIGSLQFFRSPAYQKYFDYLDQVGGFFYERWGDAPVHSLAVALFAGKEQLHWFADIGYKHNPWGRWPIDNFSYEKGRCVIHEDRGKSFDNDPYSCIPKWREVAGMPPRPTKGFAGEETLLTVHPYRS</sequence>
<name>A0A3N4I1X0_ASCIM</name>
<evidence type="ECO:0000313" key="6">
    <source>
        <dbReference type="Proteomes" id="UP000275078"/>
    </source>
</evidence>
<keyword evidence="3 5" id="KW-0808">Transferase</keyword>
<dbReference type="PIRSF" id="PIRSF018153">
    <property type="entry name" value="Glyco_trans_15"/>
    <property type="match status" value="1"/>
</dbReference>
<dbReference type="InterPro" id="IPR029044">
    <property type="entry name" value="Nucleotide-diphossugar_trans"/>
</dbReference>
<evidence type="ECO:0000256" key="1">
    <source>
        <dbReference type="ARBA" id="ARBA00007677"/>
    </source>
</evidence>
<dbReference type="GO" id="GO:0000032">
    <property type="term" value="P:cell wall mannoprotein biosynthetic process"/>
    <property type="evidence" value="ECO:0007669"/>
    <property type="project" value="TreeGrafter"/>
</dbReference>
<accession>A0A3N4I1X0</accession>
<keyword evidence="6" id="KW-1185">Reference proteome</keyword>
<dbReference type="STRING" id="1160509.A0A3N4I1X0"/>
<dbReference type="Gene3D" id="3.90.550.10">
    <property type="entry name" value="Spore Coat Polysaccharide Biosynthesis Protein SpsA, Chain A"/>
    <property type="match status" value="1"/>
</dbReference>
<dbReference type="Pfam" id="PF01793">
    <property type="entry name" value="Glyco_transf_15"/>
    <property type="match status" value="1"/>
</dbReference>
<dbReference type="PANTHER" id="PTHR31121:SF10">
    <property type="entry name" value="MANNOSYLTRANSFERASE KTR2-RELATED"/>
    <property type="match status" value="1"/>
</dbReference>
<keyword evidence="2" id="KW-0328">Glycosyltransferase</keyword>
<dbReference type="GO" id="GO:0006487">
    <property type="term" value="P:protein N-linked glycosylation"/>
    <property type="evidence" value="ECO:0007669"/>
    <property type="project" value="TreeGrafter"/>
</dbReference>
<dbReference type="GO" id="GO:0006493">
    <property type="term" value="P:protein O-linked glycosylation"/>
    <property type="evidence" value="ECO:0007669"/>
    <property type="project" value="TreeGrafter"/>
</dbReference>
<dbReference type="AlphaFoldDB" id="A0A3N4I1X0"/>
<feature type="active site" description="Nucleophile" evidence="4">
    <location>
        <position position="278"/>
    </location>
</feature>
<reference evidence="5 6" key="1">
    <citation type="journal article" date="2018" name="Nat. Ecol. Evol.">
        <title>Pezizomycetes genomes reveal the molecular basis of ectomycorrhizal truffle lifestyle.</title>
        <authorList>
            <person name="Murat C."/>
            <person name="Payen T."/>
            <person name="Noel B."/>
            <person name="Kuo A."/>
            <person name="Morin E."/>
            <person name="Chen J."/>
            <person name="Kohler A."/>
            <person name="Krizsan K."/>
            <person name="Balestrini R."/>
            <person name="Da Silva C."/>
            <person name="Montanini B."/>
            <person name="Hainaut M."/>
            <person name="Levati E."/>
            <person name="Barry K.W."/>
            <person name="Belfiori B."/>
            <person name="Cichocki N."/>
            <person name="Clum A."/>
            <person name="Dockter R.B."/>
            <person name="Fauchery L."/>
            <person name="Guy J."/>
            <person name="Iotti M."/>
            <person name="Le Tacon F."/>
            <person name="Lindquist E.A."/>
            <person name="Lipzen A."/>
            <person name="Malagnac F."/>
            <person name="Mello A."/>
            <person name="Molinier V."/>
            <person name="Miyauchi S."/>
            <person name="Poulain J."/>
            <person name="Riccioni C."/>
            <person name="Rubini A."/>
            <person name="Sitrit Y."/>
            <person name="Splivallo R."/>
            <person name="Traeger S."/>
            <person name="Wang M."/>
            <person name="Zifcakova L."/>
            <person name="Wipf D."/>
            <person name="Zambonelli A."/>
            <person name="Paolocci F."/>
            <person name="Nowrousian M."/>
            <person name="Ottonello S."/>
            <person name="Baldrian P."/>
            <person name="Spatafora J.W."/>
            <person name="Henrissat B."/>
            <person name="Nagy L.G."/>
            <person name="Aury J.M."/>
            <person name="Wincker P."/>
            <person name="Grigoriev I.V."/>
            <person name="Bonfante P."/>
            <person name="Martin F.M."/>
        </authorList>
    </citation>
    <scope>NUCLEOTIDE SEQUENCE [LARGE SCALE GENOMIC DNA]</scope>
    <source>
        <strain evidence="5 6">RN42</strain>
    </source>
</reference>
<organism evidence="5 6">
    <name type="scientific">Ascobolus immersus RN42</name>
    <dbReference type="NCBI Taxonomy" id="1160509"/>
    <lineage>
        <taxon>Eukaryota</taxon>
        <taxon>Fungi</taxon>
        <taxon>Dikarya</taxon>
        <taxon>Ascomycota</taxon>
        <taxon>Pezizomycotina</taxon>
        <taxon>Pezizomycetes</taxon>
        <taxon>Pezizales</taxon>
        <taxon>Ascobolaceae</taxon>
        <taxon>Ascobolus</taxon>
    </lineage>
</organism>
<proteinExistence type="inferred from homology"/>
<evidence type="ECO:0000256" key="4">
    <source>
        <dbReference type="PIRSR" id="PIRSR018153-1"/>
    </source>
</evidence>
<dbReference type="InterPro" id="IPR002685">
    <property type="entry name" value="Glyco_trans_15"/>
</dbReference>
<dbReference type="GO" id="GO:0000026">
    <property type="term" value="F:alpha-1,2-mannosyltransferase activity"/>
    <property type="evidence" value="ECO:0007669"/>
    <property type="project" value="TreeGrafter"/>
</dbReference>